<sequence length="117" mass="12994">MHDEDGRVAELGTLDTGRERSTDTDVGALRAELAQLRTALTRRPVIDMAKGAIMALTRCDEDAAFRQLSEVSQTHNVKLYDLASALLGDLRRSGTAAQDGGDQREVDRLVQRNWTRR</sequence>
<proteinExistence type="predicted"/>
<dbReference type="SMART" id="SM01012">
    <property type="entry name" value="ANTAR"/>
    <property type="match status" value="1"/>
</dbReference>
<feature type="region of interest" description="Disordered" evidence="1">
    <location>
        <begin position="93"/>
        <end position="117"/>
    </location>
</feature>
<dbReference type="InterPro" id="IPR036388">
    <property type="entry name" value="WH-like_DNA-bd_sf"/>
</dbReference>
<dbReference type="InterPro" id="IPR011006">
    <property type="entry name" value="CheY-like_superfamily"/>
</dbReference>
<dbReference type="EMBL" id="JBGGTQ010000001">
    <property type="protein sequence ID" value="MEZ0491066.1"/>
    <property type="molecule type" value="Genomic_DNA"/>
</dbReference>
<dbReference type="InterPro" id="IPR005561">
    <property type="entry name" value="ANTAR"/>
</dbReference>
<evidence type="ECO:0000256" key="1">
    <source>
        <dbReference type="SAM" id="MobiDB-lite"/>
    </source>
</evidence>
<dbReference type="Proteomes" id="UP001566476">
    <property type="component" value="Unassembled WGS sequence"/>
</dbReference>
<accession>A0ABV4I1B6</accession>
<feature type="region of interest" description="Disordered" evidence="1">
    <location>
        <begin position="1"/>
        <end position="23"/>
    </location>
</feature>
<organism evidence="3 4">
    <name type="scientific">Kineococcus mangrovi</name>
    <dbReference type="NCBI Taxonomy" id="1660183"/>
    <lineage>
        <taxon>Bacteria</taxon>
        <taxon>Bacillati</taxon>
        <taxon>Actinomycetota</taxon>
        <taxon>Actinomycetes</taxon>
        <taxon>Kineosporiales</taxon>
        <taxon>Kineosporiaceae</taxon>
        <taxon>Kineococcus</taxon>
    </lineage>
</organism>
<evidence type="ECO:0000259" key="2">
    <source>
        <dbReference type="PROSITE" id="PS50921"/>
    </source>
</evidence>
<name>A0ABV4I1B6_9ACTN</name>
<evidence type="ECO:0000313" key="3">
    <source>
        <dbReference type="EMBL" id="MEZ0491066.1"/>
    </source>
</evidence>
<dbReference type="Pfam" id="PF03861">
    <property type="entry name" value="ANTAR"/>
    <property type="match status" value="1"/>
</dbReference>
<protein>
    <submittedName>
        <fullName evidence="3">ANTAR domain-containing protein</fullName>
    </submittedName>
</protein>
<feature type="compositionally biased region" description="Basic and acidic residues" evidence="1">
    <location>
        <begin position="101"/>
        <end position="110"/>
    </location>
</feature>
<dbReference type="SUPFAM" id="SSF52172">
    <property type="entry name" value="CheY-like"/>
    <property type="match status" value="1"/>
</dbReference>
<gene>
    <name evidence="3" type="ORF">AB2L28_02295</name>
</gene>
<comment type="caution">
    <text evidence="3">The sequence shown here is derived from an EMBL/GenBank/DDBJ whole genome shotgun (WGS) entry which is preliminary data.</text>
</comment>
<dbReference type="PROSITE" id="PS50921">
    <property type="entry name" value="ANTAR"/>
    <property type="match status" value="1"/>
</dbReference>
<feature type="domain" description="ANTAR" evidence="2">
    <location>
        <begin position="26"/>
        <end position="87"/>
    </location>
</feature>
<keyword evidence="4" id="KW-1185">Reference proteome</keyword>
<dbReference type="Gene3D" id="1.10.10.10">
    <property type="entry name" value="Winged helix-like DNA-binding domain superfamily/Winged helix DNA-binding domain"/>
    <property type="match status" value="1"/>
</dbReference>
<evidence type="ECO:0000313" key="4">
    <source>
        <dbReference type="Proteomes" id="UP001566476"/>
    </source>
</evidence>
<reference evidence="3 4" key="1">
    <citation type="submission" date="2024-07" db="EMBL/GenBank/DDBJ databases">
        <authorList>
            <person name="Thanompreechachai J."/>
            <person name="Duangmal K."/>
        </authorList>
    </citation>
    <scope>NUCLEOTIDE SEQUENCE [LARGE SCALE GENOMIC DNA]</scope>
    <source>
        <strain evidence="3 4">TBRC 1896</strain>
    </source>
</reference>
<dbReference type="RefSeq" id="WP_370717096.1">
    <property type="nucleotide sequence ID" value="NZ_JBGGTQ010000001.1"/>
</dbReference>